<evidence type="ECO:0000313" key="4">
    <source>
        <dbReference type="Proteomes" id="UP000184120"/>
    </source>
</evidence>
<sequence>MKSYYLILFFSFCTIGFSQSFVFKDSIAVANQSFKMIDTDLNNSLYLISETKIEKRFQNKASKIIDFKNVITSVDATNPLRMYIYSNFNRLSILDEDLNPIQDPISIKSSDYIPTALKVIDNQFCWFYDMLANKLIYFNYQLQKAIVISRQVYLKNNDQAIEKIHSYKNFVYLKGEQTIYVYDDYGNFKYNFELATQNQPYYFYKNVLFYIQDNQLIKVDLTTKESVTLFPLRFIKSIAFNETNFYAYTGNQVYVYSVN</sequence>
<dbReference type="AlphaFoldDB" id="A0A1M6YB83"/>
<accession>A0A1M6YB83</accession>
<dbReference type="Proteomes" id="UP000184120">
    <property type="component" value="Unassembled WGS sequence"/>
</dbReference>
<evidence type="ECO:0000256" key="1">
    <source>
        <dbReference type="SAM" id="SignalP"/>
    </source>
</evidence>
<feature type="chain" id="PRO_5012771054" evidence="1">
    <location>
        <begin position="21"/>
        <end position="259"/>
    </location>
</feature>
<dbReference type="OrthoDB" id="1426631at2"/>
<evidence type="ECO:0000313" key="3">
    <source>
        <dbReference type="EMBL" id="SHL15402.1"/>
    </source>
</evidence>
<proteinExistence type="predicted"/>
<keyword evidence="5" id="KW-1185">Reference proteome</keyword>
<dbReference type="EMBL" id="FRBH01000006">
    <property type="protein sequence ID" value="SHL15402.1"/>
    <property type="molecule type" value="Genomic_DNA"/>
</dbReference>
<reference evidence="4" key="3">
    <citation type="submission" date="2016-11" db="EMBL/GenBank/DDBJ databases">
        <authorList>
            <person name="Varghese N."/>
            <person name="Submissions S."/>
        </authorList>
    </citation>
    <scope>NUCLEOTIDE SEQUENCE [LARGE SCALE GENOMIC DNA]</scope>
    <source>
        <strain evidence="4">DSM 27989</strain>
    </source>
</reference>
<dbReference type="STRING" id="1434701.SAMN05443634_106170"/>
<gene>
    <name evidence="2" type="ORF">GCM10010984_14280</name>
    <name evidence="3" type="ORF">SAMN05443634_106170</name>
</gene>
<reference evidence="2" key="5">
    <citation type="submission" date="2024-05" db="EMBL/GenBank/DDBJ databases">
        <authorList>
            <person name="Sun Q."/>
            <person name="Zhou Y."/>
        </authorList>
    </citation>
    <scope>NUCLEOTIDE SEQUENCE</scope>
    <source>
        <strain evidence="2">CGMCC 1.12707</strain>
    </source>
</reference>
<feature type="signal peptide" evidence="1">
    <location>
        <begin position="1"/>
        <end position="20"/>
    </location>
</feature>
<protein>
    <submittedName>
        <fullName evidence="3">Uncharacterized protein</fullName>
    </submittedName>
</protein>
<evidence type="ECO:0000313" key="2">
    <source>
        <dbReference type="EMBL" id="GGE97868.1"/>
    </source>
</evidence>
<name>A0A1M6YB83_9FLAO</name>
<reference evidence="5" key="4">
    <citation type="journal article" date="2019" name="Int. J. Syst. Evol. Microbiol.">
        <title>The Global Catalogue of Microorganisms (GCM) 10K type strain sequencing project: providing services to taxonomists for standard genome sequencing and annotation.</title>
        <authorList>
            <consortium name="The Broad Institute Genomics Platform"/>
            <consortium name="The Broad Institute Genome Sequencing Center for Infectious Disease"/>
            <person name="Wu L."/>
            <person name="Ma J."/>
        </authorList>
    </citation>
    <scope>NUCLEOTIDE SEQUENCE [LARGE SCALE GENOMIC DNA]</scope>
    <source>
        <strain evidence="5">CGMCC 1.12707</strain>
    </source>
</reference>
<keyword evidence="1" id="KW-0732">Signal</keyword>
<dbReference type="RefSeq" id="WP_072931794.1">
    <property type="nucleotide sequence ID" value="NZ_BMFL01000008.1"/>
</dbReference>
<organism evidence="3 4">
    <name type="scientific">Chishuiella changwenlii</name>
    <dbReference type="NCBI Taxonomy" id="1434701"/>
    <lineage>
        <taxon>Bacteria</taxon>
        <taxon>Pseudomonadati</taxon>
        <taxon>Bacteroidota</taxon>
        <taxon>Flavobacteriia</taxon>
        <taxon>Flavobacteriales</taxon>
        <taxon>Weeksellaceae</taxon>
        <taxon>Chishuiella</taxon>
    </lineage>
</organism>
<dbReference type="EMBL" id="BMFL01000008">
    <property type="protein sequence ID" value="GGE97868.1"/>
    <property type="molecule type" value="Genomic_DNA"/>
</dbReference>
<reference evidence="3" key="2">
    <citation type="submission" date="2016-11" db="EMBL/GenBank/DDBJ databases">
        <authorList>
            <person name="Jaros S."/>
            <person name="Januszkiewicz K."/>
            <person name="Wedrychowicz H."/>
        </authorList>
    </citation>
    <scope>NUCLEOTIDE SEQUENCE [LARGE SCALE GENOMIC DNA]</scope>
    <source>
        <strain evidence="3">DSM 27989</strain>
    </source>
</reference>
<evidence type="ECO:0000313" key="5">
    <source>
        <dbReference type="Proteomes" id="UP000650994"/>
    </source>
</evidence>
<reference evidence="2" key="1">
    <citation type="journal article" date="2014" name="Int. J. Syst. Evol. Microbiol.">
        <title>Complete genome of a new Firmicutes species belonging to the dominant human colonic microbiota ('Ruminococcus bicirculans') reveals two chromosomes and a selective capacity to utilize plant glucans.</title>
        <authorList>
            <consortium name="NISC Comparative Sequencing Program"/>
            <person name="Wegmann U."/>
            <person name="Louis P."/>
            <person name="Goesmann A."/>
            <person name="Henrissat B."/>
            <person name="Duncan S.H."/>
            <person name="Flint H.J."/>
        </authorList>
    </citation>
    <scope>NUCLEOTIDE SEQUENCE</scope>
    <source>
        <strain evidence="2">CGMCC 1.12707</strain>
    </source>
</reference>
<dbReference type="Proteomes" id="UP000650994">
    <property type="component" value="Unassembled WGS sequence"/>
</dbReference>